<dbReference type="Gene3D" id="2.30.110.10">
    <property type="entry name" value="Electron Transport, Fmn-binding Protein, Chain A"/>
    <property type="match status" value="1"/>
</dbReference>
<dbReference type="Proteomes" id="UP000295302">
    <property type="component" value="Unassembled WGS sequence"/>
</dbReference>
<dbReference type="PANTHER" id="PTHR35176">
    <property type="entry name" value="HEME OXYGENASE HI_0854-RELATED"/>
    <property type="match status" value="1"/>
</dbReference>
<evidence type="ECO:0000256" key="1">
    <source>
        <dbReference type="ARBA" id="ARBA00023002"/>
    </source>
</evidence>
<dbReference type="Pfam" id="PF01243">
    <property type="entry name" value="PNPOx_N"/>
    <property type="match status" value="1"/>
</dbReference>
<evidence type="ECO:0000313" key="4">
    <source>
        <dbReference type="Proteomes" id="UP000295302"/>
    </source>
</evidence>
<keyword evidence="4" id="KW-1185">Reference proteome</keyword>
<dbReference type="InterPro" id="IPR052019">
    <property type="entry name" value="F420H2_bilvrd_red/Heme_oxyg"/>
</dbReference>
<feature type="domain" description="Pyridoxamine 5'-phosphate oxidase N-terminal" evidence="2">
    <location>
        <begin position="26"/>
        <end position="143"/>
    </location>
</feature>
<proteinExistence type="predicted"/>
<name>A0A4R4XXH6_9ACTN</name>
<dbReference type="GO" id="GO:0070967">
    <property type="term" value="F:coenzyme F420 binding"/>
    <property type="evidence" value="ECO:0007669"/>
    <property type="project" value="TreeGrafter"/>
</dbReference>
<sequence length="172" mass="18520">MGTGNRDDVMALPQGDVGLLGSDVAQRLLVSKELARVAYVAADGTPRVFPMLFHWTGTEVVLSTFGGAKVRALRARPDVAITIDVASTPPQALLIRGRASVTDVAGIVPEYALALRRYGGQEQAAAQLAEVDHPDTKMVRIAVRPAWVGVLDFQTRLPGGTSMRDFERRGRL</sequence>
<evidence type="ECO:0000259" key="2">
    <source>
        <dbReference type="Pfam" id="PF01243"/>
    </source>
</evidence>
<dbReference type="OrthoDB" id="156845at2"/>
<keyword evidence="1" id="KW-0560">Oxidoreductase</keyword>
<reference evidence="3 4" key="1">
    <citation type="submission" date="2019-03" db="EMBL/GenBank/DDBJ databases">
        <title>Draft genome sequences of novel Actinobacteria.</title>
        <authorList>
            <person name="Sahin N."/>
            <person name="Ay H."/>
            <person name="Saygin H."/>
        </authorList>
    </citation>
    <scope>NUCLEOTIDE SEQUENCE [LARGE SCALE GENOMIC DNA]</scope>
    <source>
        <strain evidence="3 4">CH32</strain>
    </source>
</reference>
<dbReference type="InterPro" id="IPR011576">
    <property type="entry name" value="Pyridox_Oxase_N"/>
</dbReference>
<dbReference type="RefSeq" id="WP_132620694.1">
    <property type="nucleotide sequence ID" value="NZ_SMKQ01000201.1"/>
</dbReference>
<gene>
    <name evidence="3" type="ORF">E1286_38270</name>
</gene>
<dbReference type="AlphaFoldDB" id="A0A4R4XXH6"/>
<protein>
    <submittedName>
        <fullName evidence="3">Pyridoxamine 5'-phosphate oxidase</fullName>
    </submittedName>
</protein>
<dbReference type="GO" id="GO:0016627">
    <property type="term" value="F:oxidoreductase activity, acting on the CH-CH group of donors"/>
    <property type="evidence" value="ECO:0007669"/>
    <property type="project" value="TreeGrafter"/>
</dbReference>
<comment type="caution">
    <text evidence="3">The sequence shown here is derived from an EMBL/GenBank/DDBJ whole genome shotgun (WGS) entry which is preliminary data.</text>
</comment>
<dbReference type="GO" id="GO:0005829">
    <property type="term" value="C:cytosol"/>
    <property type="evidence" value="ECO:0007669"/>
    <property type="project" value="TreeGrafter"/>
</dbReference>
<accession>A0A4R4XXH6</accession>
<dbReference type="EMBL" id="SMKQ01000201">
    <property type="protein sequence ID" value="TDD36481.1"/>
    <property type="molecule type" value="Genomic_DNA"/>
</dbReference>
<evidence type="ECO:0000313" key="3">
    <source>
        <dbReference type="EMBL" id="TDD36481.1"/>
    </source>
</evidence>
<organism evidence="3 4">
    <name type="scientific">Nonomuraea terrae</name>
    <dbReference type="NCBI Taxonomy" id="2530383"/>
    <lineage>
        <taxon>Bacteria</taxon>
        <taxon>Bacillati</taxon>
        <taxon>Actinomycetota</taxon>
        <taxon>Actinomycetes</taxon>
        <taxon>Streptosporangiales</taxon>
        <taxon>Streptosporangiaceae</taxon>
        <taxon>Nonomuraea</taxon>
    </lineage>
</organism>
<dbReference type="PANTHER" id="PTHR35176:SF6">
    <property type="entry name" value="HEME OXYGENASE HI_0854-RELATED"/>
    <property type="match status" value="1"/>
</dbReference>
<dbReference type="SUPFAM" id="SSF50475">
    <property type="entry name" value="FMN-binding split barrel"/>
    <property type="match status" value="1"/>
</dbReference>
<dbReference type="InterPro" id="IPR012349">
    <property type="entry name" value="Split_barrel_FMN-bd"/>
</dbReference>